<dbReference type="InterPro" id="IPR050275">
    <property type="entry name" value="PGM_Phosphatase"/>
</dbReference>
<keyword evidence="2" id="KW-1185">Reference proteome</keyword>
<dbReference type="InterPro" id="IPR013078">
    <property type="entry name" value="His_Pase_superF_clade-1"/>
</dbReference>
<reference evidence="1" key="1">
    <citation type="submission" date="2021-11" db="EMBL/GenBank/DDBJ databases">
        <title>Streptomyces corallinus and Kineosporia corallina sp. nov., two new coral-derived marine actinobacteria.</title>
        <authorList>
            <person name="Buangrab K."/>
            <person name="Sutthacheep M."/>
            <person name="Yeemin T."/>
            <person name="Harunari E."/>
            <person name="Igarashi Y."/>
            <person name="Sripreechasak P."/>
            <person name="Kanchanasin P."/>
            <person name="Tanasupawat S."/>
            <person name="Phongsopitanun W."/>
        </authorList>
    </citation>
    <scope>NUCLEOTIDE SEQUENCE</scope>
    <source>
        <strain evidence="1">JCM 31032</strain>
    </source>
</reference>
<evidence type="ECO:0000313" key="1">
    <source>
        <dbReference type="EMBL" id="MCD5311620.1"/>
    </source>
</evidence>
<dbReference type="SMART" id="SM00855">
    <property type="entry name" value="PGAM"/>
    <property type="match status" value="1"/>
</dbReference>
<dbReference type="PANTHER" id="PTHR48100">
    <property type="entry name" value="BROAD-SPECIFICITY PHOSPHATASE YOR283W-RELATED"/>
    <property type="match status" value="1"/>
</dbReference>
<dbReference type="EMBL" id="JAJOMB010000005">
    <property type="protein sequence ID" value="MCD5311620.1"/>
    <property type="molecule type" value="Genomic_DNA"/>
</dbReference>
<evidence type="ECO:0000313" key="2">
    <source>
        <dbReference type="Proteomes" id="UP001138997"/>
    </source>
</evidence>
<comment type="caution">
    <text evidence="1">The sequence shown here is derived from an EMBL/GenBank/DDBJ whole genome shotgun (WGS) entry which is preliminary data.</text>
</comment>
<protein>
    <submittedName>
        <fullName evidence="1">Histidine phosphatase family protein</fullName>
    </submittedName>
</protein>
<dbReference type="InterPro" id="IPR029033">
    <property type="entry name" value="His_PPase_superfam"/>
</dbReference>
<organism evidence="1 2">
    <name type="scientific">Kineosporia babensis</name>
    <dbReference type="NCBI Taxonomy" id="499548"/>
    <lineage>
        <taxon>Bacteria</taxon>
        <taxon>Bacillati</taxon>
        <taxon>Actinomycetota</taxon>
        <taxon>Actinomycetes</taxon>
        <taxon>Kineosporiales</taxon>
        <taxon>Kineosporiaceae</taxon>
        <taxon>Kineosporia</taxon>
    </lineage>
</organism>
<dbReference type="CDD" id="cd07067">
    <property type="entry name" value="HP_PGM_like"/>
    <property type="match status" value="1"/>
</dbReference>
<dbReference type="GO" id="GO:0016791">
    <property type="term" value="F:phosphatase activity"/>
    <property type="evidence" value="ECO:0007669"/>
    <property type="project" value="TreeGrafter"/>
</dbReference>
<dbReference type="SUPFAM" id="SSF53254">
    <property type="entry name" value="Phosphoglycerate mutase-like"/>
    <property type="match status" value="1"/>
</dbReference>
<sequence>MAAPDLGQPLTLHLVRHASTAHTGSVPSGGDRHGPALSEQGVAEAEALARVLGPADALLTSPLLRTWQTAWALRAAVGCEPVADPELAELRLGEWDGLSYREIAERWPKEYAQWRHSPSARPPGGESVQDLAERTDACWRRLRSSYPGKSVVVVTHTGLIRAAVASALDAGPAAFWRLRIDPTGITTVRMWADGGIEVAGVNRSTPA</sequence>
<accession>A0A9X1SUE2</accession>
<dbReference type="Gene3D" id="3.40.50.1240">
    <property type="entry name" value="Phosphoglycerate mutase-like"/>
    <property type="match status" value="1"/>
</dbReference>
<dbReference type="Proteomes" id="UP001138997">
    <property type="component" value="Unassembled WGS sequence"/>
</dbReference>
<dbReference type="Pfam" id="PF00300">
    <property type="entry name" value="His_Phos_1"/>
    <property type="match status" value="1"/>
</dbReference>
<dbReference type="GO" id="GO:0005737">
    <property type="term" value="C:cytoplasm"/>
    <property type="evidence" value="ECO:0007669"/>
    <property type="project" value="TreeGrafter"/>
</dbReference>
<dbReference type="PANTHER" id="PTHR48100:SF1">
    <property type="entry name" value="HISTIDINE PHOSPHATASE FAMILY PROTEIN-RELATED"/>
    <property type="match status" value="1"/>
</dbReference>
<dbReference type="AlphaFoldDB" id="A0A9X1SUE2"/>
<name>A0A9X1SUE2_9ACTN</name>
<proteinExistence type="predicted"/>
<gene>
    <name evidence="1" type="ORF">LR394_11965</name>
</gene>
<dbReference type="RefSeq" id="WP_231440997.1">
    <property type="nucleotide sequence ID" value="NZ_JAJOMB010000005.1"/>
</dbReference>